<evidence type="ECO:0008006" key="2">
    <source>
        <dbReference type="Google" id="ProtNLM"/>
    </source>
</evidence>
<sequence length="135" mass="15011">MIIEKAQELGLALSESMEFRRMLEAKAAMDANQCIQQMMQNYTGKRDDIVQLMEAEGSEKDEMMELSRQMDEIQSALMTDPVFIEMMEAQQAFQSLMQQVNETIAACIGMDDPDGDVSEESCCTGSCASCAGCKH</sequence>
<proteinExistence type="predicted"/>
<organism evidence="1">
    <name type="scientific">bioreactor metagenome</name>
    <dbReference type="NCBI Taxonomy" id="1076179"/>
    <lineage>
        <taxon>unclassified sequences</taxon>
        <taxon>metagenomes</taxon>
        <taxon>ecological metagenomes</taxon>
    </lineage>
</organism>
<reference evidence="1" key="1">
    <citation type="submission" date="2019-08" db="EMBL/GenBank/DDBJ databases">
        <authorList>
            <person name="Kucharzyk K."/>
            <person name="Murdoch R.W."/>
            <person name="Higgins S."/>
            <person name="Loffler F."/>
        </authorList>
    </citation>
    <scope>NUCLEOTIDE SEQUENCE</scope>
</reference>
<gene>
    <name evidence="1" type="ORF">SDC9_167440</name>
</gene>
<dbReference type="InterPro" id="IPR010368">
    <property type="entry name" value="Com_YlbF"/>
</dbReference>
<name>A0A645G7H6_9ZZZZ</name>
<protein>
    <recommendedName>
        <fullName evidence="2">YlbF family regulator</fullName>
    </recommendedName>
</protein>
<comment type="caution">
    <text evidence="1">The sequence shown here is derived from an EMBL/GenBank/DDBJ whole genome shotgun (WGS) entry which is preliminary data.</text>
</comment>
<accession>A0A645G7H6</accession>
<dbReference type="AlphaFoldDB" id="A0A645G7H6"/>
<dbReference type="Gene3D" id="1.20.1500.10">
    <property type="entry name" value="YheA/YmcA-like"/>
    <property type="match status" value="1"/>
</dbReference>
<dbReference type="InterPro" id="IPR023378">
    <property type="entry name" value="YheA/YmcA-like_dom_sf"/>
</dbReference>
<dbReference type="Pfam" id="PF06133">
    <property type="entry name" value="Com_YlbF"/>
    <property type="match status" value="1"/>
</dbReference>
<evidence type="ECO:0000313" key="1">
    <source>
        <dbReference type="EMBL" id="MPN20064.1"/>
    </source>
</evidence>
<dbReference type="SUPFAM" id="SSF158622">
    <property type="entry name" value="YheA/YmcA-like"/>
    <property type="match status" value="1"/>
</dbReference>
<dbReference type="EMBL" id="VSSQ01067720">
    <property type="protein sequence ID" value="MPN20064.1"/>
    <property type="molecule type" value="Genomic_DNA"/>
</dbReference>